<dbReference type="OrthoDB" id="1120715at2"/>
<proteinExistence type="predicted"/>
<organism evidence="5 6">
    <name type="scientific">Spirosoma endophyticum</name>
    <dbReference type="NCBI Taxonomy" id="662367"/>
    <lineage>
        <taxon>Bacteria</taxon>
        <taxon>Pseudomonadati</taxon>
        <taxon>Bacteroidota</taxon>
        <taxon>Cytophagia</taxon>
        <taxon>Cytophagales</taxon>
        <taxon>Cytophagaceae</taxon>
        <taxon>Spirosoma</taxon>
    </lineage>
</organism>
<evidence type="ECO:0000256" key="1">
    <source>
        <dbReference type="ARBA" id="ARBA00022630"/>
    </source>
</evidence>
<dbReference type="CDD" id="cd00130">
    <property type="entry name" value="PAS"/>
    <property type="match status" value="1"/>
</dbReference>
<feature type="domain" description="PAS" evidence="4">
    <location>
        <begin position="127"/>
        <end position="172"/>
    </location>
</feature>
<dbReference type="AlphaFoldDB" id="A0A1I2H1H4"/>
<keyword evidence="3" id="KW-0157">Chromophore</keyword>
<dbReference type="EMBL" id="FOLQ01000037">
    <property type="protein sequence ID" value="SFF23240.1"/>
    <property type="molecule type" value="Genomic_DNA"/>
</dbReference>
<dbReference type="Gene3D" id="3.30.450.20">
    <property type="entry name" value="PAS domain"/>
    <property type="match status" value="1"/>
</dbReference>
<dbReference type="Pfam" id="PF13426">
    <property type="entry name" value="PAS_9"/>
    <property type="match status" value="1"/>
</dbReference>
<protein>
    <submittedName>
        <fullName evidence="5">PAS domain S-box-containing protein</fullName>
    </submittedName>
</protein>
<keyword evidence="6" id="KW-1185">Reference proteome</keyword>
<reference evidence="5 6" key="1">
    <citation type="submission" date="2016-10" db="EMBL/GenBank/DDBJ databases">
        <authorList>
            <person name="de Groot N.N."/>
        </authorList>
    </citation>
    <scope>NUCLEOTIDE SEQUENCE [LARGE SCALE GENOMIC DNA]</scope>
    <source>
        <strain evidence="5 6">DSM 26130</strain>
    </source>
</reference>
<evidence type="ECO:0000313" key="6">
    <source>
        <dbReference type="Proteomes" id="UP000198598"/>
    </source>
</evidence>
<keyword evidence="2" id="KW-0288">FMN</keyword>
<dbReference type="NCBIfam" id="TIGR00229">
    <property type="entry name" value="sensory_box"/>
    <property type="match status" value="1"/>
</dbReference>
<keyword evidence="1" id="KW-0285">Flavoprotein</keyword>
<dbReference type="PANTHER" id="PTHR47429:SF2">
    <property type="entry name" value="PROTEIN TWIN LOV 1"/>
    <property type="match status" value="1"/>
</dbReference>
<evidence type="ECO:0000259" key="4">
    <source>
        <dbReference type="PROSITE" id="PS50112"/>
    </source>
</evidence>
<dbReference type="InterPro" id="IPR000014">
    <property type="entry name" value="PAS"/>
</dbReference>
<dbReference type="RefSeq" id="WP_093834656.1">
    <property type="nucleotide sequence ID" value="NZ_FOLQ01000037.1"/>
</dbReference>
<dbReference type="InterPro" id="IPR035965">
    <property type="entry name" value="PAS-like_dom_sf"/>
</dbReference>
<evidence type="ECO:0000256" key="3">
    <source>
        <dbReference type="ARBA" id="ARBA00022991"/>
    </source>
</evidence>
<evidence type="ECO:0000256" key="2">
    <source>
        <dbReference type="ARBA" id="ARBA00022643"/>
    </source>
</evidence>
<dbReference type="PROSITE" id="PS50112">
    <property type="entry name" value="PAS"/>
    <property type="match status" value="1"/>
</dbReference>
<dbReference type="PANTHER" id="PTHR47429">
    <property type="entry name" value="PROTEIN TWIN LOV 1"/>
    <property type="match status" value="1"/>
</dbReference>
<dbReference type="SUPFAM" id="SSF55785">
    <property type="entry name" value="PYP-like sensor domain (PAS domain)"/>
    <property type="match status" value="1"/>
</dbReference>
<name>A0A1I2H1H4_9BACT</name>
<evidence type="ECO:0000313" key="5">
    <source>
        <dbReference type="EMBL" id="SFF23240.1"/>
    </source>
</evidence>
<sequence length="244" mass="28240">MNEKSTQEGWVLLRLALQTNQLQEVKDNETAEKQAKSRLNERHQREMAQISLFLQPIGWTKAIARYSAQQAERLFLHKTRRAAILLRQRKEVTDLEQWINQQREQSTDIALFNQLQALFSWSLTTQQRQSYHQALSQSDTLIITDAQKLILWTSQSFLSLTGHRPSEVVGQSPQMLQGPATDEAVLGYIRDQLRRVQPVEVELLNYHKGGTSYVCHMRIEPLYSRQGALTHYSSVERYVMSADS</sequence>
<dbReference type="Proteomes" id="UP000198598">
    <property type="component" value="Unassembled WGS sequence"/>
</dbReference>
<dbReference type="STRING" id="662367.SAMN05216167_13710"/>
<gene>
    <name evidence="5" type="ORF">SAMN05216167_13710</name>
</gene>
<accession>A0A1I2H1H4</accession>